<proteinExistence type="predicted"/>
<keyword evidence="2" id="KW-1185">Reference proteome</keyword>
<dbReference type="AlphaFoldDB" id="A0AAV0FZQ8"/>
<organism evidence="1 2">
    <name type="scientific">Cuscuta epithymum</name>
    <dbReference type="NCBI Taxonomy" id="186058"/>
    <lineage>
        <taxon>Eukaryota</taxon>
        <taxon>Viridiplantae</taxon>
        <taxon>Streptophyta</taxon>
        <taxon>Embryophyta</taxon>
        <taxon>Tracheophyta</taxon>
        <taxon>Spermatophyta</taxon>
        <taxon>Magnoliopsida</taxon>
        <taxon>eudicotyledons</taxon>
        <taxon>Gunneridae</taxon>
        <taxon>Pentapetalae</taxon>
        <taxon>asterids</taxon>
        <taxon>lamiids</taxon>
        <taxon>Solanales</taxon>
        <taxon>Convolvulaceae</taxon>
        <taxon>Cuscuteae</taxon>
        <taxon>Cuscuta</taxon>
        <taxon>Cuscuta subgen. Cuscuta</taxon>
    </lineage>
</organism>
<gene>
    <name evidence="1" type="ORF">CEPIT_LOCUS38907</name>
</gene>
<reference evidence="1" key="1">
    <citation type="submission" date="2022-07" db="EMBL/GenBank/DDBJ databases">
        <authorList>
            <person name="Macas J."/>
            <person name="Novak P."/>
            <person name="Neumann P."/>
        </authorList>
    </citation>
    <scope>NUCLEOTIDE SEQUENCE</scope>
</reference>
<evidence type="ECO:0000313" key="1">
    <source>
        <dbReference type="EMBL" id="CAH9141146.1"/>
    </source>
</evidence>
<protein>
    <submittedName>
        <fullName evidence="1">Uncharacterized protein</fullName>
    </submittedName>
</protein>
<name>A0AAV0FZQ8_9ASTE</name>
<evidence type="ECO:0000313" key="2">
    <source>
        <dbReference type="Proteomes" id="UP001152523"/>
    </source>
</evidence>
<dbReference type="Proteomes" id="UP001152523">
    <property type="component" value="Unassembled WGS sequence"/>
</dbReference>
<dbReference type="EMBL" id="CAMAPF010001028">
    <property type="protein sequence ID" value="CAH9141146.1"/>
    <property type="molecule type" value="Genomic_DNA"/>
</dbReference>
<comment type="caution">
    <text evidence="1">The sequence shown here is derived from an EMBL/GenBank/DDBJ whole genome shotgun (WGS) entry which is preliminary data.</text>
</comment>
<accession>A0AAV0FZQ8</accession>
<sequence length="19" mass="2141">MVHILGFCISMYANVPCEL</sequence>